<dbReference type="Proteomes" id="UP000266188">
    <property type="component" value="Unassembled WGS sequence"/>
</dbReference>
<keyword evidence="1" id="KW-0479">Metal-binding</keyword>
<evidence type="ECO:0000256" key="4">
    <source>
        <dbReference type="ARBA" id="ARBA00023125"/>
    </source>
</evidence>
<keyword evidence="2" id="KW-0862">Zinc</keyword>
<dbReference type="Pfam" id="PF04082">
    <property type="entry name" value="Fungal_trans"/>
    <property type="match status" value="1"/>
</dbReference>
<dbReference type="GO" id="GO:0008270">
    <property type="term" value="F:zinc ion binding"/>
    <property type="evidence" value="ECO:0007669"/>
    <property type="project" value="InterPro"/>
</dbReference>
<dbReference type="GO" id="GO:0006351">
    <property type="term" value="P:DNA-templated transcription"/>
    <property type="evidence" value="ECO:0007669"/>
    <property type="project" value="InterPro"/>
</dbReference>
<name>A0A3A2ZQV1_9EURO</name>
<keyword evidence="6" id="KW-0539">Nucleus</keyword>
<dbReference type="PANTHER" id="PTHR31313">
    <property type="entry name" value="TY1 ENHANCER ACTIVATOR"/>
    <property type="match status" value="1"/>
</dbReference>
<keyword evidence="5" id="KW-0804">Transcription</keyword>
<reference evidence="9" key="1">
    <citation type="submission" date="2017-02" db="EMBL/GenBank/DDBJ databases">
        <authorList>
            <person name="Tafer H."/>
            <person name="Lopandic K."/>
        </authorList>
    </citation>
    <scope>NUCLEOTIDE SEQUENCE [LARGE SCALE GENOMIC DNA]</scope>
    <source>
        <strain evidence="9">CBS 366.77</strain>
    </source>
</reference>
<dbReference type="InterPro" id="IPR051615">
    <property type="entry name" value="Transcr_Regulatory_Elem"/>
</dbReference>
<evidence type="ECO:0000256" key="3">
    <source>
        <dbReference type="ARBA" id="ARBA00023015"/>
    </source>
</evidence>
<dbReference type="CDD" id="cd12148">
    <property type="entry name" value="fungal_TF_MHR"/>
    <property type="match status" value="1"/>
</dbReference>
<dbReference type="STRING" id="2070753.A0A3A2ZQV1"/>
<dbReference type="EMBL" id="MVGC01000072">
    <property type="protein sequence ID" value="RJE24683.1"/>
    <property type="molecule type" value="Genomic_DNA"/>
</dbReference>
<dbReference type="OrthoDB" id="2154091at2759"/>
<sequence>MFIYREAFLRDHFSDCQNCKYWSPGLLLSMCALGLQMSSDNRERDLGNRFYAAAESVCIVSVLAQPSITTVQTILCLAFYALGQGDLSKSWGLSGIVFRMAQDLGFQKDPADWILQDFSIATNEDIEIRRRIYWGCYNSDTHISIILGRSIQLPWQDASVTQTDVLPDFPQMGAWLPAGFSNDTGASGKPSSLVLCFPEQIRLSKSIERLLSGLAFLKAAPDEVVWEGCVGDITVELYKWQASLPLPARWNK</sequence>
<evidence type="ECO:0000256" key="6">
    <source>
        <dbReference type="ARBA" id="ARBA00023242"/>
    </source>
</evidence>
<dbReference type="GO" id="GO:0003677">
    <property type="term" value="F:DNA binding"/>
    <property type="evidence" value="ECO:0007669"/>
    <property type="project" value="UniProtKB-KW"/>
</dbReference>
<evidence type="ECO:0000313" key="9">
    <source>
        <dbReference type="Proteomes" id="UP000266188"/>
    </source>
</evidence>
<proteinExistence type="predicted"/>
<dbReference type="SMART" id="SM00906">
    <property type="entry name" value="Fungal_trans"/>
    <property type="match status" value="1"/>
</dbReference>
<dbReference type="PANTHER" id="PTHR31313:SF81">
    <property type="entry name" value="TY1 ENHANCER ACTIVATOR"/>
    <property type="match status" value="1"/>
</dbReference>
<evidence type="ECO:0000313" key="8">
    <source>
        <dbReference type="EMBL" id="RJE24683.1"/>
    </source>
</evidence>
<dbReference type="InterPro" id="IPR007219">
    <property type="entry name" value="XnlR_reg_dom"/>
</dbReference>
<dbReference type="AlphaFoldDB" id="A0A3A2ZQV1"/>
<comment type="caution">
    <text evidence="8">The sequence shown here is derived from an EMBL/GenBank/DDBJ whole genome shotgun (WGS) entry which is preliminary data.</text>
</comment>
<evidence type="ECO:0000259" key="7">
    <source>
        <dbReference type="SMART" id="SM00906"/>
    </source>
</evidence>
<accession>A0A3A2ZQV1</accession>
<evidence type="ECO:0000256" key="1">
    <source>
        <dbReference type="ARBA" id="ARBA00022723"/>
    </source>
</evidence>
<feature type="domain" description="Xylanolytic transcriptional activator regulatory" evidence="7">
    <location>
        <begin position="90"/>
        <end position="169"/>
    </location>
</feature>
<protein>
    <submittedName>
        <fullName evidence="8">Transcription factor</fullName>
    </submittedName>
</protein>
<evidence type="ECO:0000256" key="2">
    <source>
        <dbReference type="ARBA" id="ARBA00022833"/>
    </source>
</evidence>
<keyword evidence="9" id="KW-1185">Reference proteome</keyword>
<gene>
    <name evidence="8" type="ORF">PHISCL_02998</name>
</gene>
<keyword evidence="4" id="KW-0238">DNA-binding</keyword>
<keyword evidence="3" id="KW-0805">Transcription regulation</keyword>
<organism evidence="8 9">
    <name type="scientific">Aspergillus sclerotialis</name>
    <dbReference type="NCBI Taxonomy" id="2070753"/>
    <lineage>
        <taxon>Eukaryota</taxon>
        <taxon>Fungi</taxon>
        <taxon>Dikarya</taxon>
        <taxon>Ascomycota</taxon>
        <taxon>Pezizomycotina</taxon>
        <taxon>Eurotiomycetes</taxon>
        <taxon>Eurotiomycetidae</taxon>
        <taxon>Eurotiales</taxon>
        <taxon>Aspergillaceae</taxon>
        <taxon>Aspergillus</taxon>
        <taxon>Aspergillus subgen. Polypaecilum</taxon>
    </lineage>
</organism>
<evidence type="ECO:0000256" key="5">
    <source>
        <dbReference type="ARBA" id="ARBA00023163"/>
    </source>
</evidence>